<dbReference type="InterPro" id="IPR026374">
    <property type="entry name" value="Cyano_PEP"/>
</dbReference>
<dbReference type="OrthoDB" id="5292073at2"/>
<protein>
    <submittedName>
        <fullName evidence="3">Phospholipase/lecithinase/hemolysin</fullName>
    </submittedName>
</protein>
<dbReference type="Proteomes" id="UP000010366">
    <property type="component" value="Chromosome"/>
</dbReference>
<dbReference type="HOGENOM" id="CLU_015101_3_2_3"/>
<dbReference type="InterPro" id="IPR051058">
    <property type="entry name" value="GDSL_Est/Lipase"/>
</dbReference>
<dbReference type="eggNOG" id="COG3240">
    <property type="taxonomic scope" value="Bacteria"/>
</dbReference>
<evidence type="ECO:0000256" key="2">
    <source>
        <dbReference type="SAM" id="SignalP"/>
    </source>
</evidence>
<gene>
    <name evidence="3" type="ORF">Cha6605_0642</name>
</gene>
<dbReference type="Pfam" id="PF00657">
    <property type="entry name" value="Lipase_GDSL"/>
    <property type="match status" value="1"/>
</dbReference>
<feature type="signal peptide" evidence="2">
    <location>
        <begin position="1"/>
        <end position="23"/>
    </location>
</feature>
<dbReference type="STRING" id="1173020.Cha6605_0642"/>
<sequence>MKRFLIVGGLIIASTLAPVKAIAATFSQLVVYGDSLSDLGRAAAATSAFPPGSQFPAYTNGGGRFSNGPIWVEYLAARLGIPSTPSTNFAIGGAKTSTINIGQPAPGFIGIQTQVTDNAINDPAALYVIWGGANDYLSSTPADPANPIQTIANLTGEINTLIGRGATNILIPNLPNLGALPSTRNLGAVAVGLNNLTAAHNAGLATAISNLSLANPTVTLNLLNVNSLFDDVVASPSSFGFTDVTTQCITISSLCTNPNTNLFWDDIHPTTATHKLIGDLAFNTVSPTAVPEPMTVVGSLMAFGSAIAFKRKLKPADVTAKELVESN</sequence>
<dbReference type="PANTHER" id="PTHR45648">
    <property type="entry name" value="GDSL LIPASE/ACYLHYDROLASE FAMILY PROTEIN (AFU_ORTHOLOGUE AFUA_4G14700)"/>
    <property type="match status" value="1"/>
</dbReference>
<evidence type="ECO:0000256" key="1">
    <source>
        <dbReference type="ARBA" id="ARBA00022801"/>
    </source>
</evidence>
<feature type="chain" id="PRO_5003936269" evidence="2">
    <location>
        <begin position="24"/>
        <end position="327"/>
    </location>
</feature>
<proteinExistence type="predicted"/>
<dbReference type="AlphaFoldDB" id="K9UCH9"/>
<keyword evidence="4" id="KW-1185">Reference proteome</keyword>
<dbReference type="InterPro" id="IPR036514">
    <property type="entry name" value="SGNH_hydro_sf"/>
</dbReference>
<dbReference type="Gene3D" id="3.40.50.1110">
    <property type="entry name" value="SGNH hydrolase"/>
    <property type="match status" value="1"/>
</dbReference>
<evidence type="ECO:0000313" key="3">
    <source>
        <dbReference type="EMBL" id="AFY91919.1"/>
    </source>
</evidence>
<reference evidence="3 4" key="1">
    <citation type="submission" date="2012-05" db="EMBL/GenBank/DDBJ databases">
        <title>Finished chromosome of genome of Chamaesiphon sp. PCC 6605.</title>
        <authorList>
            <consortium name="US DOE Joint Genome Institute"/>
            <person name="Gugger M."/>
            <person name="Coursin T."/>
            <person name="Rippka R."/>
            <person name="Tandeau De Marsac N."/>
            <person name="Huntemann M."/>
            <person name="Wei C.-L."/>
            <person name="Han J."/>
            <person name="Detter J.C."/>
            <person name="Han C."/>
            <person name="Tapia R."/>
            <person name="Chen A."/>
            <person name="Kyrpides N."/>
            <person name="Mavromatis K."/>
            <person name="Markowitz V."/>
            <person name="Szeto E."/>
            <person name="Ivanova N."/>
            <person name="Pagani I."/>
            <person name="Pati A."/>
            <person name="Goodwin L."/>
            <person name="Nordberg H.P."/>
            <person name="Cantor M.N."/>
            <person name="Hua S.X."/>
            <person name="Woyke T."/>
            <person name="Kerfeld C.A."/>
        </authorList>
    </citation>
    <scope>NUCLEOTIDE SEQUENCE [LARGE SCALE GENOMIC DNA]</scope>
    <source>
        <strain evidence="4">ATCC 27169 / PCC 6605</strain>
    </source>
</reference>
<dbReference type="RefSeq" id="WP_015158113.1">
    <property type="nucleotide sequence ID" value="NC_019697.1"/>
</dbReference>
<keyword evidence="1" id="KW-0378">Hydrolase</keyword>
<dbReference type="PATRIC" id="fig|1173020.3.peg.753"/>
<accession>K9UCH9</accession>
<dbReference type="PANTHER" id="PTHR45648:SF22">
    <property type="entry name" value="GDSL LIPASE_ACYLHYDROLASE FAMILY PROTEIN (AFU_ORTHOLOGUE AFUA_4G14700)"/>
    <property type="match status" value="1"/>
</dbReference>
<dbReference type="KEGG" id="cmp:Cha6605_0642"/>
<dbReference type="GO" id="GO:0016788">
    <property type="term" value="F:hydrolase activity, acting on ester bonds"/>
    <property type="evidence" value="ECO:0007669"/>
    <property type="project" value="InterPro"/>
</dbReference>
<dbReference type="NCBIfam" id="TIGR04155">
    <property type="entry name" value="cyano_PEP"/>
    <property type="match status" value="1"/>
</dbReference>
<dbReference type="CDD" id="cd01846">
    <property type="entry name" value="fatty_acyltransferase_like"/>
    <property type="match status" value="1"/>
</dbReference>
<name>K9UCH9_CHAP6</name>
<evidence type="ECO:0000313" key="4">
    <source>
        <dbReference type="Proteomes" id="UP000010366"/>
    </source>
</evidence>
<keyword evidence="2" id="KW-0732">Signal</keyword>
<dbReference type="SUPFAM" id="SSF52266">
    <property type="entry name" value="SGNH hydrolase"/>
    <property type="match status" value="1"/>
</dbReference>
<dbReference type="InterPro" id="IPR001087">
    <property type="entry name" value="GDSL"/>
</dbReference>
<dbReference type="EMBL" id="CP003600">
    <property type="protein sequence ID" value="AFY91919.1"/>
    <property type="molecule type" value="Genomic_DNA"/>
</dbReference>
<organism evidence="3 4">
    <name type="scientific">Chamaesiphon minutus (strain ATCC 27169 / PCC 6605)</name>
    <dbReference type="NCBI Taxonomy" id="1173020"/>
    <lineage>
        <taxon>Bacteria</taxon>
        <taxon>Bacillati</taxon>
        <taxon>Cyanobacteriota</taxon>
        <taxon>Cyanophyceae</taxon>
        <taxon>Gomontiellales</taxon>
        <taxon>Chamaesiphonaceae</taxon>
        <taxon>Chamaesiphon</taxon>
    </lineage>
</organism>